<evidence type="ECO:0000313" key="3">
    <source>
        <dbReference type="Proteomes" id="UP000070339"/>
    </source>
</evidence>
<proteinExistence type="predicted"/>
<dbReference type="PANTHER" id="PTHR37318:SF1">
    <property type="entry name" value="BSL7504 PROTEIN"/>
    <property type="match status" value="1"/>
</dbReference>
<dbReference type="InterPro" id="IPR036388">
    <property type="entry name" value="WH-like_DNA-bd_sf"/>
</dbReference>
<sequence>MDLSQARNGLDGTLHSPVRLSILGALNSVDSVDYQTLKDALGVSYSLLTKHIGILEQAGLVKVDKQFVSRTPVTNLKLTKQGRQQFEDYLLCLDRIVQGLTAEPLD</sequence>
<name>A0ABR5V9J7_9CORY</name>
<dbReference type="InterPro" id="IPR027395">
    <property type="entry name" value="WH_DNA-bd_dom"/>
</dbReference>
<dbReference type="EMBL" id="LTEB01000025">
    <property type="protein sequence ID" value="KXU18298.1"/>
    <property type="molecule type" value="Genomic_DNA"/>
</dbReference>
<evidence type="ECO:0000313" key="2">
    <source>
        <dbReference type="EMBL" id="KXU18298.1"/>
    </source>
</evidence>
<gene>
    <name evidence="2" type="ORF">WM41_1069</name>
</gene>
<dbReference type="RefSeq" id="WP_061922071.1">
    <property type="nucleotide sequence ID" value="NZ_LTEB01000025.1"/>
</dbReference>
<comment type="caution">
    <text evidence="2">The sequence shown here is derived from an EMBL/GenBank/DDBJ whole genome shotgun (WGS) entry which is preliminary data.</text>
</comment>
<dbReference type="CDD" id="cd00090">
    <property type="entry name" value="HTH_ARSR"/>
    <property type="match status" value="1"/>
</dbReference>
<organism evidence="2 3">
    <name type="scientific">Corynebacterium simulans</name>
    <dbReference type="NCBI Taxonomy" id="146827"/>
    <lineage>
        <taxon>Bacteria</taxon>
        <taxon>Bacillati</taxon>
        <taxon>Actinomycetota</taxon>
        <taxon>Actinomycetes</taxon>
        <taxon>Mycobacteriales</taxon>
        <taxon>Corynebacteriaceae</taxon>
        <taxon>Corynebacterium</taxon>
    </lineage>
</organism>
<protein>
    <submittedName>
        <fullName evidence="2">Winged helix DNA-binding domain protein</fullName>
    </submittedName>
</protein>
<dbReference type="SUPFAM" id="SSF46785">
    <property type="entry name" value="Winged helix' DNA-binding domain"/>
    <property type="match status" value="1"/>
</dbReference>
<dbReference type="InterPro" id="IPR011991">
    <property type="entry name" value="ArsR-like_HTH"/>
</dbReference>
<dbReference type="GO" id="GO:0003677">
    <property type="term" value="F:DNA binding"/>
    <property type="evidence" value="ECO:0007669"/>
    <property type="project" value="UniProtKB-KW"/>
</dbReference>
<feature type="domain" description="Winged helix DNA-binding" evidence="1">
    <location>
        <begin position="18"/>
        <end position="97"/>
    </location>
</feature>
<keyword evidence="2" id="KW-0238">DNA-binding</keyword>
<dbReference type="Proteomes" id="UP000070339">
    <property type="component" value="Unassembled WGS sequence"/>
</dbReference>
<evidence type="ECO:0000259" key="1">
    <source>
        <dbReference type="Pfam" id="PF13601"/>
    </source>
</evidence>
<accession>A0ABR5V9J7</accession>
<keyword evidence="3" id="KW-1185">Reference proteome</keyword>
<dbReference type="Gene3D" id="1.10.10.10">
    <property type="entry name" value="Winged helix-like DNA-binding domain superfamily/Winged helix DNA-binding domain"/>
    <property type="match status" value="1"/>
</dbReference>
<dbReference type="Pfam" id="PF13601">
    <property type="entry name" value="HTH_34"/>
    <property type="match status" value="1"/>
</dbReference>
<dbReference type="InterPro" id="IPR036390">
    <property type="entry name" value="WH_DNA-bd_sf"/>
</dbReference>
<reference evidence="2 3" key="1">
    <citation type="journal article" date="2016" name="Int. J. Syst. Evol. Microbiol.">
        <title>Resolving the Complexity of Human Skin Metagenomes Using Single-Molecule Sequencing.</title>
        <authorList>
            <consortium name="NISC Comparative Sequencing Program"/>
            <person name="Tsai Y.C."/>
            <person name="Conlan S."/>
            <person name="Deming C."/>
            <person name="Segre J.A."/>
            <person name="Kong H.H."/>
            <person name="Korlach J."/>
            <person name="Oh J."/>
        </authorList>
    </citation>
    <scope>NUCLEOTIDE SEQUENCE [LARGE SCALE GENOMIC DNA]</scope>
    <source>
        <strain evidence="2 3">1B08</strain>
    </source>
</reference>
<dbReference type="PANTHER" id="PTHR37318">
    <property type="entry name" value="BSL7504 PROTEIN"/>
    <property type="match status" value="1"/>
</dbReference>